<dbReference type="Gene3D" id="3.40.50.11890">
    <property type="match status" value="1"/>
</dbReference>
<dbReference type="PANTHER" id="PTHR32329">
    <property type="entry name" value="BIFUNCTIONAL PROTEIN [INCLUDES 2-HYDROXYACYL-COA DEHYDRATASE (N-TER) AND ITS ACTIVATOR DOMAIN (C_TERM)-RELATED"/>
    <property type="match status" value="1"/>
</dbReference>
<dbReference type="InterPro" id="IPR010327">
    <property type="entry name" value="FldB/FldC_alpha/beta"/>
</dbReference>
<evidence type="ECO:0000256" key="4">
    <source>
        <dbReference type="ARBA" id="ARBA00023014"/>
    </source>
</evidence>
<proteinExistence type="predicted"/>
<dbReference type="InterPro" id="IPR043129">
    <property type="entry name" value="ATPase_NBD"/>
</dbReference>
<dbReference type="AlphaFoldDB" id="A0A1W2B6Y3"/>
<dbReference type="GO" id="GO:0051536">
    <property type="term" value="F:iron-sulfur cluster binding"/>
    <property type="evidence" value="ECO:0007669"/>
    <property type="project" value="UniProtKB-KW"/>
</dbReference>
<dbReference type="SUPFAM" id="SSF53067">
    <property type="entry name" value="Actin-like ATPase domain"/>
    <property type="match status" value="1"/>
</dbReference>
<evidence type="ECO:0000313" key="7">
    <source>
        <dbReference type="Proteomes" id="UP000192790"/>
    </source>
</evidence>
<comment type="cofactor">
    <cofactor evidence="1">
        <name>[4Fe-4S] cluster</name>
        <dbReference type="ChEBI" id="CHEBI:49883"/>
    </cofactor>
</comment>
<dbReference type="RefSeq" id="WP_084234732.1">
    <property type="nucleotide sequence ID" value="NZ_FWXW01000005.1"/>
</dbReference>
<dbReference type="Gene3D" id="3.40.50.11900">
    <property type="match status" value="1"/>
</dbReference>
<feature type="domain" description="ATPase BadF/BadG/BcrA/BcrD type" evidence="5">
    <location>
        <begin position="293"/>
        <end position="541"/>
    </location>
</feature>
<dbReference type="Proteomes" id="UP000192790">
    <property type="component" value="Unassembled WGS sequence"/>
</dbReference>
<dbReference type="Pfam" id="PF01869">
    <property type="entry name" value="BcrAD_BadFG"/>
    <property type="match status" value="1"/>
</dbReference>
<accession>A0A1W2B6Y3</accession>
<keyword evidence="4" id="KW-0411">Iron-sulfur</keyword>
<keyword evidence="3" id="KW-0408">Iron</keyword>
<keyword evidence="7" id="KW-1185">Reference proteome</keyword>
<sequence>MIHYVCKYAPAELFAGFGQEAALYNPMPDSLDLADELTHRNVCSFSRALIEGRAEEGGDLLALTDCCDSIRRAWDVLRNLGQETEMLSLPRRQDECGRSMYKVELMRLLGKWEEKTGKAFDCAAFRNAFRRTEQPGGPYIAVMGARMGEQLLEEIQKESPIPVHNNTCTGLRKLGLPPEGTAEDLMGWYAGELLNQPACMRMADITSRRALTEDPNLRGVIYNTVKFCDFYGFEYAALRDALPVPLLKIETDYTPQSAQQLKTRLQAFFEGMEAPAPARPVQVHRGGKTYFAGIDSGSTSTNAVILDGNQDIVSFCTVSTGVEIAESAKRALQGALKKAGLDRDRLSSTVTTGYGRAGIAFRERDVTEITCHARGAYFLNPAVRTVIDIGGQDSKVIRLDEKGAVRDFVMNDKCAAGTGKFLEMMAQSLGLSIEEIGVRGLTAREDVTISSMCSVFAQSEVVSLIAAGKRLDDIVRGLNRSVAAKMTALAGRSTLEKEWMMTGGVARNPGVVMALEERLGGKVLLPEEPDLCGALGAALIAQEEWRE</sequence>
<organism evidence="6 7">
    <name type="scientific">Papillibacter cinnamivorans DSM 12816</name>
    <dbReference type="NCBI Taxonomy" id="1122930"/>
    <lineage>
        <taxon>Bacteria</taxon>
        <taxon>Bacillati</taxon>
        <taxon>Bacillota</taxon>
        <taxon>Clostridia</taxon>
        <taxon>Eubacteriales</taxon>
        <taxon>Oscillospiraceae</taxon>
        <taxon>Papillibacter</taxon>
    </lineage>
</organism>
<dbReference type="OrthoDB" id="9778513at2"/>
<dbReference type="STRING" id="1122930.SAMN02745168_2053"/>
<reference evidence="6 7" key="1">
    <citation type="submission" date="2017-04" db="EMBL/GenBank/DDBJ databases">
        <authorList>
            <person name="Afonso C.L."/>
            <person name="Miller P.J."/>
            <person name="Scott M.A."/>
            <person name="Spackman E."/>
            <person name="Goraichik I."/>
            <person name="Dimitrov K.M."/>
            <person name="Suarez D.L."/>
            <person name="Swayne D.E."/>
        </authorList>
    </citation>
    <scope>NUCLEOTIDE SEQUENCE [LARGE SCALE GENOMIC DNA]</scope>
    <source>
        <strain evidence="6 7">DSM 12816</strain>
    </source>
</reference>
<dbReference type="PANTHER" id="PTHR32329:SF2">
    <property type="entry name" value="BIFUNCTIONAL PROTEIN [INCLUDES 2-HYDROXYACYL-COA DEHYDRATASE (N-TER) AND ITS ACTIVATOR DOMAIN (C_TERM)"/>
    <property type="match status" value="1"/>
</dbReference>
<dbReference type="GO" id="GO:0046872">
    <property type="term" value="F:metal ion binding"/>
    <property type="evidence" value="ECO:0007669"/>
    <property type="project" value="UniProtKB-KW"/>
</dbReference>
<dbReference type="EMBL" id="FWXW01000005">
    <property type="protein sequence ID" value="SMC68689.1"/>
    <property type="molecule type" value="Genomic_DNA"/>
</dbReference>
<keyword evidence="2" id="KW-0479">Metal-binding</keyword>
<evidence type="ECO:0000256" key="3">
    <source>
        <dbReference type="ARBA" id="ARBA00023004"/>
    </source>
</evidence>
<dbReference type="InterPro" id="IPR051805">
    <property type="entry name" value="Dehydratase_Activator_Redct"/>
</dbReference>
<dbReference type="Pfam" id="PF06050">
    <property type="entry name" value="HGD-D"/>
    <property type="match status" value="1"/>
</dbReference>
<evidence type="ECO:0000259" key="5">
    <source>
        <dbReference type="Pfam" id="PF01869"/>
    </source>
</evidence>
<protein>
    <submittedName>
        <fullName evidence="6">CoA-substrate-specific enzyme activase, putative</fullName>
    </submittedName>
</protein>
<evidence type="ECO:0000313" key="6">
    <source>
        <dbReference type="EMBL" id="SMC68689.1"/>
    </source>
</evidence>
<dbReference type="NCBIfam" id="TIGR00241">
    <property type="entry name" value="CoA_E_activ"/>
    <property type="match status" value="1"/>
</dbReference>
<gene>
    <name evidence="6" type="ORF">SAMN02745168_2053</name>
</gene>
<evidence type="ECO:0000256" key="1">
    <source>
        <dbReference type="ARBA" id="ARBA00001966"/>
    </source>
</evidence>
<dbReference type="InterPro" id="IPR002731">
    <property type="entry name" value="ATPase_BadF"/>
</dbReference>
<dbReference type="Gene3D" id="3.30.420.40">
    <property type="match status" value="2"/>
</dbReference>
<dbReference type="InterPro" id="IPR008275">
    <property type="entry name" value="CoA_E_activase_dom"/>
</dbReference>
<name>A0A1W2B6Y3_9FIRM</name>
<evidence type="ECO:0000256" key="2">
    <source>
        <dbReference type="ARBA" id="ARBA00022723"/>
    </source>
</evidence>
<dbReference type="CDD" id="cd24036">
    <property type="entry name" value="ASKHA_NBD_BcrAD_BadFG_HgdC_HadI"/>
    <property type="match status" value="1"/>
</dbReference>